<keyword evidence="1" id="KW-0378">Hydrolase</keyword>
<dbReference type="Proteomes" id="UP000825699">
    <property type="component" value="Unassembled WGS sequence"/>
</dbReference>
<evidence type="ECO:0000256" key="1">
    <source>
        <dbReference type="ARBA" id="ARBA00022801"/>
    </source>
</evidence>
<dbReference type="EMBL" id="JAAXEP010000004">
    <property type="protein sequence ID" value="MBY5628172.1"/>
    <property type="molecule type" value="Genomic_DNA"/>
</dbReference>
<evidence type="ECO:0000313" key="3">
    <source>
        <dbReference type="EMBL" id="MBY5628172.1"/>
    </source>
</evidence>
<dbReference type="CDD" id="cd07580">
    <property type="entry name" value="nitrilase_2"/>
    <property type="match status" value="1"/>
</dbReference>
<feature type="domain" description="CN hydrolase" evidence="2">
    <location>
        <begin position="11"/>
        <end position="256"/>
    </location>
</feature>
<sequence>MTVKISAARTVTVATVQFEPIVGDRAGNLAAIDRLVRSAKTRGAEIVVLPELADSGYNFRDGDEVATLAGPVPGGPSAETLCRLAEELGLYIVSGVAEQDGDRFYNSALLCGPEGYIGKYRKLHLWNNENRLFRKGDLGLPVFDLPFGRIGIAICYDGWFPETFRQLALAGAELVCVPTNWVPMAGAESVPEPMANILHKAAAHTNGLYIACADRIGIERGQSFIGRSFIVGPQGWPVSGPASADREEILLAQIDLSSVTETRTLNSFNHLLGDRRADVYGSQRPTQERGTK</sequence>
<dbReference type="SUPFAM" id="SSF56317">
    <property type="entry name" value="Carbon-nitrogen hydrolase"/>
    <property type="match status" value="1"/>
</dbReference>
<dbReference type="AlphaFoldDB" id="A0AAJ1A6E4"/>
<dbReference type="InterPro" id="IPR003010">
    <property type="entry name" value="C-N_Hydrolase"/>
</dbReference>
<evidence type="ECO:0000313" key="4">
    <source>
        <dbReference type="Proteomes" id="UP000825699"/>
    </source>
</evidence>
<protein>
    <submittedName>
        <fullName evidence="3">Hydratase</fullName>
    </submittedName>
</protein>
<name>A0AAJ1A6E4_RHILE</name>
<reference evidence="3" key="1">
    <citation type="submission" date="2020-04" db="EMBL/GenBank/DDBJ databases">
        <title>Global-level population genomics supports evidence of horizontal gene transfer on evolution of Rhizobia in Lentils.</title>
        <authorList>
            <person name="Gai Y."/>
            <person name="Cook D."/>
            <person name="Riely B."/>
        </authorList>
    </citation>
    <scope>NUCLEOTIDE SEQUENCE</scope>
    <source>
        <strain evidence="3">Derici101B</strain>
    </source>
</reference>
<dbReference type="Pfam" id="PF00795">
    <property type="entry name" value="CN_hydrolase"/>
    <property type="match status" value="1"/>
</dbReference>
<dbReference type="InterPro" id="IPR050345">
    <property type="entry name" value="Aliph_Amidase/BUP"/>
</dbReference>
<dbReference type="RefSeq" id="WP_222260700.1">
    <property type="nucleotide sequence ID" value="NZ_JAAXEB010000006.1"/>
</dbReference>
<dbReference type="Gene3D" id="3.60.110.10">
    <property type="entry name" value="Carbon-nitrogen hydrolase"/>
    <property type="match status" value="1"/>
</dbReference>
<dbReference type="PANTHER" id="PTHR43674:SF16">
    <property type="entry name" value="CARBON-NITROGEN FAMILY, PUTATIVE (AFU_ORTHOLOGUE AFUA_5G02350)-RELATED"/>
    <property type="match status" value="1"/>
</dbReference>
<comment type="caution">
    <text evidence="3">The sequence shown here is derived from an EMBL/GenBank/DDBJ whole genome shotgun (WGS) entry which is preliminary data.</text>
</comment>
<evidence type="ECO:0000259" key="2">
    <source>
        <dbReference type="PROSITE" id="PS50263"/>
    </source>
</evidence>
<accession>A0AAJ1A6E4</accession>
<dbReference type="GO" id="GO:0016811">
    <property type="term" value="F:hydrolase activity, acting on carbon-nitrogen (but not peptide) bonds, in linear amides"/>
    <property type="evidence" value="ECO:0007669"/>
    <property type="project" value="TreeGrafter"/>
</dbReference>
<dbReference type="InterPro" id="IPR036526">
    <property type="entry name" value="C-N_Hydrolase_sf"/>
</dbReference>
<organism evidence="3 4">
    <name type="scientific">Rhizobium leguminosarum</name>
    <dbReference type="NCBI Taxonomy" id="384"/>
    <lineage>
        <taxon>Bacteria</taxon>
        <taxon>Pseudomonadati</taxon>
        <taxon>Pseudomonadota</taxon>
        <taxon>Alphaproteobacteria</taxon>
        <taxon>Hyphomicrobiales</taxon>
        <taxon>Rhizobiaceae</taxon>
        <taxon>Rhizobium/Agrobacterium group</taxon>
        <taxon>Rhizobium</taxon>
    </lineage>
</organism>
<proteinExistence type="predicted"/>
<dbReference type="PANTHER" id="PTHR43674">
    <property type="entry name" value="NITRILASE C965.09-RELATED"/>
    <property type="match status" value="1"/>
</dbReference>
<gene>
    <name evidence="3" type="ORF">HFO42_08595</name>
</gene>
<dbReference type="PROSITE" id="PS50263">
    <property type="entry name" value="CN_HYDROLASE"/>
    <property type="match status" value="1"/>
</dbReference>